<name>A0ABS1BB83_9MICO</name>
<dbReference type="PANTHER" id="PTHR38441">
    <property type="entry name" value="INTEGRAL MEMBRANE PROTEIN-RELATED"/>
    <property type="match status" value="1"/>
</dbReference>
<feature type="region of interest" description="Disordered" evidence="1">
    <location>
        <begin position="1"/>
        <end position="24"/>
    </location>
</feature>
<dbReference type="InterPro" id="IPR007436">
    <property type="entry name" value="DUF485"/>
</dbReference>
<evidence type="ECO:0000313" key="4">
    <source>
        <dbReference type="Proteomes" id="UP000612352"/>
    </source>
</evidence>
<dbReference type="EMBL" id="JAEDAJ010000006">
    <property type="protein sequence ID" value="MBK0331924.1"/>
    <property type="molecule type" value="Genomic_DNA"/>
</dbReference>
<evidence type="ECO:0000256" key="2">
    <source>
        <dbReference type="SAM" id="Phobius"/>
    </source>
</evidence>
<feature type="transmembrane region" description="Helical" evidence="2">
    <location>
        <begin position="44"/>
        <end position="65"/>
    </location>
</feature>
<evidence type="ECO:0000313" key="3">
    <source>
        <dbReference type="EMBL" id="MBK0331924.1"/>
    </source>
</evidence>
<organism evidence="3 4">
    <name type="scientific">Brachybacterium halotolerans</name>
    <dbReference type="NCBI Taxonomy" id="2795215"/>
    <lineage>
        <taxon>Bacteria</taxon>
        <taxon>Bacillati</taxon>
        <taxon>Actinomycetota</taxon>
        <taxon>Actinomycetes</taxon>
        <taxon>Micrococcales</taxon>
        <taxon>Dermabacteraceae</taxon>
        <taxon>Brachybacterium</taxon>
    </lineage>
</organism>
<keyword evidence="2" id="KW-1133">Transmembrane helix</keyword>
<dbReference type="Proteomes" id="UP000612352">
    <property type="component" value="Unassembled WGS sequence"/>
</dbReference>
<keyword evidence="2" id="KW-0472">Membrane</keyword>
<proteinExistence type="predicted"/>
<dbReference type="PANTHER" id="PTHR38441:SF1">
    <property type="entry name" value="MEMBRANE PROTEIN"/>
    <property type="match status" value="1"/>
</dbReference>
<comment type="caution">
    <text evidence="3">The sequence shown here is derived from an EMBL/GenBank/DDBJ whole genome shotgun (WGS) entry which is preliminary data.</text>
</comment>
<accession>A0ABS1BB83</accession>
<sequence length="142" mass="15911">MSESASLPDPRSSGRDPLGDPSSVGARSLAVQQSEDFQRLRRSFLTFIVPITVLFLVWYLLYVILAGWTHEFFAIKVAGNITVGLLFGFGQVITTFVITMLYRWWADKRYDPHAEAIRAEMESGEILEDSARPAGGQEGELR</sequence>
<dbReference type="Pfam" id="PF04341">
    <property type="entry name" value="DUF485"/>
    <property type="match status" value="1"/>
</dbReference>
<keyword evidence="4" id="KW-1185">Reference proteome</keyword>
<evidence type="ECO:0000256" key="1">
    <source>
        <dbReference type="SAM" id="MobiDB-lite"/>
    </source>
</evidence>
<keyword evidence="2" id="KW-0812">Transmembrane</keyword>
<reference evidence="3 4" key="1">
    <citation type="submission" date="2020-12" db="EMBL/GenBank/DDBJ databases">
        <title>Brachybacterium sp. MASK1Z-5, whole genome shotgun sequence.</title>
        <authorList>
            <person name="Tuo L."/>
        </authorList>
    </citation>
    <scope>NUCLEOTIDE SEQUENCE [LARGE SCALE GENOMIC DNA]</scope>
    <source>
        <strain evidence="3 4">MASK1Z-5</strain>
    </source>
</reference>
<protein>
    <submittedName>
        <fullName evidence="3">DUF485 domain-containing protein</fullName>
    </submittedName>
</protein>
<feature type="transmembrane region" description="Helical" evidence="2">
    <location>
        <begin position="77"/>
        <end position="102"/>
    </location>
</feature>
<gene>
    <name evidence="3" type="ORF">I8D64_10975</name>
</gene>
<dbReference type="RefSeq" id="WP_200502718.1">
    <property type="nucleotide sequence ID" value="NZ_JAEDAJ010000006.1"/>
</dbReference>